<dbReference type="Pfam" id="PF20167">
    <property type="entry name" value="Transposase_32"/>
    <property type="match status" value="1"/>
</dbReference>
<dbReference type="AlphaFoldDB" id="A0A9D3ZPI8"/>
<proteinExistence type="predicted"/>
<name>A0A9D3ZPI8_9ROSI</name>
<gene>
    <name evidence="3" type="ORF">J1N35_033859</name>
</gene>
<organism evidence="3 4">
    <name type="scientific">Gossypium stocksii</name>
    <dbReference type="NCBI Taxonomy" id="47602"/>
    <lineage>
        <taxon>Eukaryota</taxon>
        <taxon>Viridiplantae</taxon>
        <taxon>Streptophyta</taxon>
        <taxon>Embryophyta</taxon>
        <taxon>Tracheophyta</taxon>
        <taxon>Spermatophyta</taxon>
        <taxon>Magnoliopsida</taxon>
        <taxon>eudicotyledons</taxon>
        <taxon>Gunneridae</taxon>
        <taxon>Pentapetalae</taxon>
        <taxon>rosids</taxon>
        <taxon>malvids</taxon>
        <taxon>Malvales</taxon>
        <taxon>Malvaceae</taxon>
        <taxon>Malvoideae</taxon>
        <taxon>Gossypium</taxon>
    </lineage>
</organism>
<dbReference type="EMBL" id="JAIQCV010000010">
    <property type="protein sequence ID" value="KAH1055794.1"/>
    <property type="molecule type" value="Genomic_DNA"/>
</dbReference>
<reference evidence="3 4" key="1">
    <citation type="journal article" date="2021" name="Plant Biotechnol. J.">
        <title>Multi-omics assisted identification of the key and species-specific regulatory components of drought-tolerant mechanisms in Gossypium stocksii.</title>
        <authorList>
            <person name="Yu D."/>
            <person name="Ke L."/>
            <person name="Zhang D."/>
            <person name="Wu Y."/>
            <person name="Sun Y."/>
            <person name="Mei J."/>
            <person name="Sun J."/>
            <person name="Sun Y."/>
        </authorList>
    </citation>
    <scope>NUCLEOTIDE SEQUENCE [LARGE SCALE GENOMIC DNA]</scope>
    <source>
        <strain evidence="4">cv. E1</strain>
        <tissue evidence="3">Leaf</tissue>
    </source>
</reference>
<evidence type="ECO:0000259" key="2">
    <source>
        <dbReference type="Pfam" id="PF20167"/>
    </source>
</evidence>
<sequence>MPRKRTRASAQIDKTQNKFHCEEAKVRYESIFKNQQMHLEKGFTLKESNYRDCMACIRQVAETLNWELFCEKRPSVDEELELTVPGSKWTVSKQGIYTCQREYLTPLAKVWFYFIRFSLMPSSYGTTISLERMVLLYSIVTAKTIYMGKIILREMRNCVVRRFGPAYFPFTITILCLKAKILANVKKTGYSQGIITGWDLYRVAGDSVLQQQVEESEDPEEEEEDPTEIEPVQEAEVLDEAQPMEPEAEPGIETSIFRTPPPNPDL</sequence>
<keyword evidence="4" id="KW-1185">Reference proteome</keyword>
<evidence type="ECO:0000313" key="3">
    <source>
        <dbReference type="EMBL" id="KAH1055794.1"/>
    </source>
</evidence>
<feature type="region of interest" description="Disordered" evidence="1">
    <location>
        <begin position="212"/>
        <end position="266"/>
    </location>
</feature>
<protein>
    <recommendedName>
        <fullName evidence="2">Putative plant transposon protein domain-containing protein</fullName>
    </recommendedName>
</protein>
<evidence type="ECO:0000256" key="1">
    <source>
        <dbReference type="SAM" id="MobiDB-lite"/>
    </source>
</evidence>
<feature type="compositionally biased region" description="Acidic residues" evidence="1">
    <location>
        <begin position="214"/>
        <end position="239"/>
    </location>
</feature>
<accession>A0A9D3ZPI8</accession>
<feature type="domain" description="Putative plant transposon protein" evidence="2">
    <location>
        <begin position="69"/>
        <end position="181"/>
    </location>
</feature>
<comment type="caution">
    <text evidence="3">The sequence shown here is derived from an EMBL/GenBank/DDBJ whole genome shotgun (WGS) entry which is preliminary data.</text>
</comment>
<dbReference type="InterPro" id="IPR046796">
    <property type="entry name" value="Transposase_32_dom"/>
</dbReference>
<evidence type="ECO:0000313" key="4">
    <source>
        <dbReference type="Proteomes" id="UP000828251"/>
    </source>
</evidence>
<dbReference type="Proteomes" id="UP000828251">
    <property type="component" value="Unassembled WGS sequence"/>
</dbReference>